<dbReference type="OrthoDB" id="4062651at2759"/>
<name>S8D7M3_9LAMI</name>
<feature type="compositionally biased region" description="Polar residues" evidence="8">
    <location>
        <begin position="276"/>
        <end position="289"/>
    </location>
</feature>
<evidence type="ECO:0000313" key="12">
    <source>
        <dbReference type="Proteomes" id="UP000015453"/>
    </source>
</evidence>
<dbReference type="InterPro" id="IPR046959">
    <property type="entry name" value="PRK1-6/SRF4-like"/>
</dbReference>
<keyword evidence="6 9" id="KW-1133">Transmembrane helix</keyword>
<protein>
    <recommendedName>
        <fullName evidence="10">Protein kinase domain-containing protein</fullName>
    </recommendedName>
</protein>
<evidence type="ECO:0000256" key="7">
    <source>
        <dbReference type="ARBA" id="ARBA00023136"/>
    </source>
</evidence>
<keyword evidence="5" id="KW-0677">Repeat</keyword>
<evidence type="ECO:0000256" key="8">
    <source>
        <dbReference type="SAM" id="MobiDB-lite"/>
    </source>
</evidence>
<evidence type="ECO:0000256" key="4">
    <source>
        <dbReference type="ARBA" id="ARBA00022729"/>
    </source>
</evidence>
<dbReference type="InterPro" id="IPR032675">
    <property type="entry name" value="LRR_dom_sf"/>
</dbReference>
<keyword evidence="2" id="KW-0433">Leucine-rich repeat</keyword>
<dbReference type="PANTHER" id="PTHR48007">
    <property type="entry name" value="LEUCINE-RICH REPEAT RECEPTOR-LIKE PROTEIN KINASE PXC1"/>
    <property type="match status" value="1"/>
</dbReference>
<comment type="caution">
    <text evidence="11">The sequence shown here is derived from an EMBL/GenBank/DDBJ whole genome shotgun (WGS) entry which is preliminary data.</text>
</comment>
<evidence type="ECO:0000259" key="10">
    <source>
        <dbReference type="PROSITE" id="PS50011"/>
    </source>
</evidence>
<feature type="domain" description="Protein kinase" evidence="10">
    <location>
        <begin position="317"/>
        <end position="574"/>
    </location>
</feature>
<evidence type="ECO:0000313" key="11">
    <source>
        <dbReference type="EMBL" id="EPS58718.1"/>
    </source>
</evidence>
<reference evidence="11 12" key="1">
    <citation type="journal article" date="2013" name="BMC Genomics">
        <title>The miniature genome of a carnivorous plant Genlisea aurea contains a low number of genes and short non-coding sequences.</title>
        <authorList>
            <person name="Leushkin E.V."/>
            <person name="Sutormin R.A."/>
            <person name="Nabieva E.R."/>
            <person name="Penin A.A."/>
            <person name="Kondrashov A.S."/>
            <person name="Logacheva M.D."/>
        </authorList>
    </citation>
    <scope>NUCLEOTIDE SEQUENCE [LARGE SCALE GENOMIC DNA]</scope>
</reference>
<dbReference type="InterPro" id="IPR001611">
    <property type="entry name" value="Leu-rich_rpt"/>
</dbReference>
<dbReference type="GO" id="GO:0005524">
    <property type="term" value="F:ATP binding"/>
    <property type="evidence" value="ECO:0007669"/>
    <property type="project" value="InterPro"/>
</dbReference>
<keyword evidence="7 9" id="KW-0472">Membrane</keyword>
<keyword evidence="4" id="KW-0732">Signal</keyword>
<dbReference type="Pfam" id="PF08263">
    <property type="entry name" value="LRRNT_2"/>
    <property type="match status" value="1"/>
</dbReference>
<comment type="subcellular location">
    <subcellularLocation>
        <location evidence="1">Membrane</location>
    </subcellularLocation>
</comment>
<feature type="region of interest" description="Disordered" evidence="8">
    <location>
        <begin position="498"/>
        <end position="517"/>
    </location>
</feature>
<evidence type="ECO:0000256" key="9">
    <source>
        <dbReference type="SAM" id="Phobius"/>
    </source>
</evidence>
<dbReference type="Gene3D" id="3.80.10.10">
    <property type="entry name" value="Ribonuclease Inhibitor"/>
    <property type="match status" value="2"/>
</dbReference>
<evidence type="ECO:0000256" key="6">
    <source>
        <dbReference type="ARBA" id="ARBA00022989"/>
    </source>
</evidence>
<accession>S8D7M3</accession>
<evidence type="ECO:0000256" key="3">
    <source>
        <dbReference type="ARBA" id="ARBA00022692"/>
    </source>
</evidence>
<keyword evidence="3 9" id="KW-0812">Transmembrane</keyword>
<dbReference type="EMBL" id="AUSU01008960">
    <property type="protein sequence ID" value="EPS58718.1"/>
    <property type="molecule type" value="Genomic_DNA"/>
</dbReference>
<sequence>LNAVRASDAEALLALKAVMDPRNSLQWRRQTDVCNWFGVKQCLNGSVTKLVVERHNLSGTIDGKSINELYELRVLSLKENAISGQIPQLYGLINLKALYLNKNRFSGVIPPSISQLHRLKVLVLSDNKLSGHIPRFLVDLPKLYQVDLQGNRFTGVVPPFRQNSLRFLNVSYNELSGKIPETTPLLRLNGSSFRGNFDLCGEQIRKPCDSSHSPQHSKHNKKLVVLIISSTIAGFTLLSAAGFATIICFLKQNRETRSKPVSESGQQEEETPPGPSQITQVNPQQSGGSSAEAKVGKLIFLGSWEQHMSYSLDDLLKASAETLGRGTMGSTYKAVLETGYIVTVKRLKDGGKYPKTEEEFMRHVEILGSLRHPNLVPLRAYFRAKQEHMLVYDYFPNGSLFTLLHGTRGSGGSKPLHWTSCLKIAEDLASALFHIHQVPHLTHGNLKSTNVLLGPDFESCLTDYGLAALCDPNGGGGPRLTREADVYSYGMLLLELLTGRTPPPPPSSSDGGGGGGVGRDVAKWVKCIREEDADSSSDERNEEKLSFLIGIASSCVSEDRPPVGEVLKMIREARGEAQVVSSNSSDHSPGRWSESVHSLSKEDHSTI</sequence>
<gene>
    <name evidence="11" type="ORF">M569_16093</name>
</gene>
<proteinExistence type="predicted"/>
<dbReference type="PANTHER" id="PTHR48007:SF39">
    <property type="entry name" value="PROTEIN KINASE DOMAIN-CONTAINING PROTEIN"/>
    <property type="match status" value="1"/>
</dbReference>
<dbReference type="GO" id="GO:0004672">
    <property type="term" value="F:protein kinase activity"/>
    <property type="evidence" value="ECO:0007669"/>
    <property type="project" value="InterPro"/>
</dbReference>
<dbReference type="InterPro" id="IPR011009">
    <property type="entry name" value="Kinase-like_dom_sf"/>
</dbReference>
<dbReference type="SUPFAM" id="SSF52058">
    <property type="entry name" value="L domain-like"/>
    <property type="match status" value="1"/>
</dbReference>
<dbReference type="AlphaFoldDB" id="S8D7M3"/>
<organism evidence="11 12">
    <name type="scientific">Genlisea aurea</name>
    <dbReference type="NCBI Taxonomy" id="192259"/>
    <lineage>
        <taxon>Eukaryota</taxon>
        <taxon>Viridiplantae</taxon>
        <taxon>Streptophyta</taxon>
        <taxon>Embryophyta</taxon>
        <taxon>Tracheophyta</taxon>
        <taxon>Spermatophyta</taxon>
        <taxon>Magnoliopsida</taxon>
        <taxon>eudicotyledons</taxon>
        <taxon>Gunneridae</taxon>
        <taxon>Pentapetalae</taxon>
        <taxon>asterids</taxon>
        <taxon>lamiids</taxon>
        <taxon>Lamiales</taxon>
        <taxon>Lentibulariaceae</taxon>
        <taxon>Genlisea</taxon>
    </lineage>
</organism>
<dbReference type="SUPFAM" id="SSF56112">
    <property type="entry name" value="Protein kinase-like (PK-like)"/>
    <property type="match status" value="1"/>
</dbReference>
<evidence type="ECO:0000256" key="1">
    <source>
        <dbReference type="ARBA" id="ARBA00004370"/>
    </source>
</evidence>
<evidence type="ECO:0000256" key="5">
    <source>
        <dbReference type="ARBA" id="ARBA00022737"/>
    </source>
</evidence>
<feature type="region of interest" description="Disordered" evidence="8">
    <location>
        <begin position="257"/>
        <end position="290"/>
    </location>
</feature>
<dbReference type="Pfam" id="PF13855">
    <property type="entry name" value="LRR_8"/>
    <property type="match status" value="1"/>
</dbReference>
<dbReference type="PROSITE" id="PS50011">
    <property type="entry name" value="PROTEIN_KINASE_DOM"/>
    <property type="match status" value="1"/>
</dbReference>
<dbReference type="Proteomes" id="UP000015453">
    <property type="component" value="Unassembled WGS sequence"/>
</dbReference>
<feature type="region of interest" description="Disordered" evidence="8">
    <location>
        <begin position="575"/>
        <end position="607"/>
    </location>
</feature>
<dbReference type="InterPro" id="IPR013210">
    <property type="entry name" value="LRR_N_plant-typ"/>
</dbReference>
<evidence type="ECO:0000256" key="2">
    <source>
        <dbReference type="ARBA" id="ARBA00022614"/>
    </source>
</evidence>
<dbReference type="FunFam" id="3.80.10.10:FF:000400">
    <property type="entry name" value="Nuclear pore complex protein NUP107"/>
    <property type="match status" value="1"/>
</dbReference>
<dbReference type="Pfam" id="PF00069">
    <property type="entry name" value="Pkinase"/>
    <property type="match status" value="1"/>
</dbReference>
<dbReference type="InterPro" id="IPR000719">
    <property type="entry name" value="Prot_kinase_dom"/>
</dbReference>
<dbReference type="Gene3D" id="3.30.200.20">
    <property type="entry name" value="Phosphorylase Kinase, domain 1"/>
    <property type="match status" value="1"/>
</dbReference>
<dbReference type="GO" id="GO:0016020">
    <property type="term" value="C:membrane"/>
    <property type="evidence" value="ECO:0007669"/>
    <property type="project" value="UniProtKB-SubCell"/>
</dbReference>
<dbReference type="Gene3D" id="1.10.510.10">
    <property type="entry name" value="Transferase(Phosphotransferase) domain 1"/>
    <property type="match status" value="1"/>
</dbReference>
<feature type="non-terminal residue" evidence="11">
    <location>
        <position position="1"/>
    </location>
</feature>
<dbReference type="Pfam" id="PF00560">
    <property type="entry name" value="LRR_1"/>
    <property type="match status" value="1"/>
</dbReference>
<keyword evidence="12" id="KW-1185">Reference proteome</keyword>
<feature type="transmembrane region" description="Helical" evidence="9">
    <location>
        <begin position="223"/>
        <end position="250"/>
    </location>
</feature>